<keyword evidence="3" id="KW-1185">Reference proteome</keyword>
<organism evidence="2 3">
    <name type="scientific">Alligator mississippiensis</name>
    <name type="common">American alligator</name>
    <dbReference type="NCBI Taxonomy" id="8496"/>
    <lineage>
        <taxon>Eukaryota</taxon>
        <taxon>Metazoa</taxon>
        <taxon>Chordata</taxon>
        <taxon>Craniata</taxon>
        <taxon>Vertebrata</taxon>
        <taxon>Euteleostomi</taxon>
        <taxon>Archelosauria</taxon>
        <taxon>Archosauria</taxon>
        <taxon>Crocodylia</taxon>
        <taxon>Alligatoridae</taxon>
        <taxon>Alligatorinae</taxon>
        <taxon>Alligator</taxon>
    </lineage>
</organism>
<comment type="caution">
    <text evidence="2">The sequence shown here is derived from an EMBL/GenBank/DDBJ whole genome shotgun (WGS) entry which is preliminary data.</text>
</comment>
<gene>
    <name evidence="2" type="ORF">Y1Q_0016967</name>
</gene>
<keyword evidence="1" id="KW-0732">Signal</keyword>
<proteinExistence type="predicted"/>
<accession>A0A151NRB2</accession>
<name>A0A151NRB2_ALLMI</name>
<dbReference type="Proteomes" id="UP000050525">
    <property type="component" value="Unassembled WGS sequence"/>
</dbReference>
<sequence>MSLLFLCLLELCPQNQVSTFIPARTRGFPWGQRTGNAPVGALLRACPRVSVMGQDSVLNILELQSLSVEGLCIASSQNVSAPPE</sequence>
<protein>
    <submittedName>
        <fullName evidence="2">Uncharacterized protein</fullName>
    </submittedName>
</protein>
<evidence type="ECO:0000256" key="1">
    <source>
        <dbReference type="SAM" id="SignalP"/>
    </source>
</evidence>
<dbReference type="AlphaFoldDB" id="A0A151NRB2"/>
<feature type="chain" id="PRO_5007586305" evidence="1">
    <location>
        <begin position="20"/>
        <end position="84"/>
    </location>
</feature>
<dbReference type="EMBL" id="AKHW03002334">
    <property type="protein sequence ID" value="KYO39273.1"/>
    <property type="molecule type" value="Genomic_DNA"/>
</dbReference>
<reference evidence="2 3" key="1">
    <citation type="journal article" date="2012" name="Genome Biol.">
        <title>Sequencing three crocodilian genomes to illuminate the evolution of archosaurs and amniotes.</title>
        <authorList>
            <person name="St John J.A."/>
            <person name="Braun E.L."/>
            <person name="Isberg S.R."/>
            <person name="Miles L.G."/>
            <person name="Chong A.Y."/>
            <person name="Gongora J."/>
            <person name="Dalzell P."/>
            <person name="Moran C."/>
            <person name="Bed'hom B."/>
            <person name="Abzhanov A."/>
            <person name="Burgess S.C."/>
            <person name="Cooksey A.M."/>
            <person name="Castoe T.A."/>
            <person name="Crawford N.G."/>
            <person name="Densmore L.D."/>
            <person name="Drew J.C."/>
            <person name="Edwards S.V."/>
            <person name="Faircloth B.C."/>
            <person name="Fujita M.K."/>
            <person name="Greenwold M.J."/>
            <person name="Hoffmann F.G."/>
            <person name="Howard J.M."/>
            <person name="Iguchi T."/>
            <person name="Janes D.E."/>
            <person name="Khan S.Y."/>
            <person name="Kohno S."/>
            <person name="de Koning A.J."/>
            <person name="Lance S.L."/>
            <person name="McCarthy F.M."/>
            <person name="McCormack J.E."/>
            <person name="Merchant M.E."/>
            <person name="Peterson D.G."/>
            <person name="Pollock D.D."/>
            <person name="Pourmand N."/>
            <person name="Raney B.J."/>
            <person name="Roessler K.A."/>
            <person name="Sanford J.R."/>
            <person name="Sawyer R.H."/>
            <person name="Schmidt C.J."/>
            <person name="Triplett E.W."/>
            <person name="Tuberville T.D."/>
            <person name="Venegas-Anaya M."/>
            <person name="Howard J.T."/>
            <person name="Jarvis E.D."/>
            <person name="Guillette L.J.Jr."/>
            <person name="Glenn T.C."/>
            <person name="Green R.E."/>
            <person name="Ray D.A."/>
        </authorList>
    </citation>
    <scope>NUCLEOTIDE SEQUENCE [LARGE SCALE GENOMIC DNA]</scope>
    <source>
        <strain evidence="2">KSC_2009_1</strain>
    </source>
</reference>
<feature type="signal peptide" evidence="1">
    <location>
        <begin position="1"/>
        <end position="19"/>
    </location>
</feature>
<evidence type="ECO:0000313" key="2">
    <source>
        <dbReference type="EMBL" id="KYO39273.1"/>
    </source>
</evidence>
<evidence type="ECO:0000313" key="3">
    <source>
        <dbReference type="Proteomes" id="UP000050525"/>
    </source>
</evidence>